<dbReference type="EMBL" id="CAMGYJ010000006">
    <property type="protein sequence ID" value="CAI0436786.1"/>
    <property type="molecule type" value="Genomic_DNA"/>
</dbReference>
<organism evidence="3 4">
    <name type="scientific">Linum tenue</name>
    <dbReference type="NCBI Taxonomy" id="586396"/>
    <lineage>
        <taxon>Eukaryota</taxon>
        <taxon>Viridiplantae</taxon>
        <taxon>Streptophyta</taxon>
        <taxon>Embryophyta</taxon>
        <taxon>Tracheophyta</taxon>
        <taxon>Spermatophyta</taxon>
        <taxon>Magnoliopsida</taxon>
        <taxon>eudicotyledons</taxon>
        <taxon>Gunneridae</taxon>
        <taxon>Pentapetalae</taxon>
        <taxon>rosids</taxon>
        <taxon>fabids</taxon>
        <taxon>Malpighiales</taxon>
        <taxon>Linaceae</taxon>
        <taxon>Linum</taxon>
    </lineage>
</organism>
<comment type="caution">
    <text evidence="3">The sequence shown here is derived from an EMBL/GenBank/DDBJ whole genome shotgun (WGS) entry which is preliminary data.</text>
</comment>
<dbReference type="InterPro" id="IPR053016">
    <property type="entry name" value="CTF18-RFC_complex"/>
</dbReference>
<dbReference type="PANTHER" id="PTHR46765">
    <property type="entry name" value="P-LOOP CONTAINING NUCLEOSIDE TRIPHOSPHATE HYDROLASES SUPERFAMILY PROTEIN"/>
    <property type="match status" value="1"/>
</dbReference>
<accession>A0AAV0LRM4</accession>
<gene>
    <name evidence="3" type="ORF">LITE_LOCUS25212</name>
</gene>
<reference evidence="3" key="1">
    <citation type="submission" date="2022-08" db="EMBL/GenBank/DDBJ databases">
        <authorList>
            <person name="Gutierrez-Valencia J."/>
        </authorList>
    </citation>
    <scope>NUCLEOTIDE SEQUENCE</scope>
</reference>
<proteinExistence type="predicted"/>
<protein>
    <submittedName>
        <fullName evidence="3">Uncharacterized protein</fullName>
    </submittedName>
</protein>
<evidence type="ECO:0000256" key="1">
    <source>
        <dbReference type="ARBA" id="ARBA00004123"/>
    </source>
</evidence>
<keyword evidence="4" id="KW-1185">Reference proteome</keyword>
<dbReference type="GO" id="GO:0005634">
    <property type="term" value="C:nucleus"/>
    <property type="evidence" value="ECO:0007669"/>
    <property type="project" value="UniProtKB-SubCell"/>
</dbReference>
<name>A0AAV0LRM4_9ROSI</name>
<sequence>MVGLMCSGDFDTIMDGIHENLLHLQYHDPVMQKTVKCMNSLGVFDVIHQYIMRTLQMPLYVYQAPLAVTVHRIVAQVQRPNIEWPKSYQRYRTMLTEKVELLRAWQRKIPPHISRHLSTKSFAEDSISFLLHILSPSTIRPVSGLHPSVYLGLMLSDKTKFSVVIALVFFLRYHCTCYLKKKRMIWTS</sequence>
<evidence type="ECO:0000313" key="4">
    <source>
        <dbReference type="Proteomes" id="UP001154282"/>
    </source>
</evidence>
<dbReference type="Proteomes" id="UP001154282">
    <property type="component" value="Unassembled WGS sequence"/>
</dbReference>
<comment type="subcellular location">
    <subcellularLocation>
        <location evidence="1">Nucleus</location>
    </subcellularLocation>
</comment>
<evidence type="ECO:0000313" key="3">
    <source>
        <dbReference type="EMBL" id="CAI0436786.1"/>
    </source>
</evidence>
<dbReference type="PANTHER" id="PTHR46765:SF1">
    <property type="entry name" value="P-LOOP CONTAINING NUCLEOSIDE TRIPHOSPHATE HYDROLASES SUPERFAMILY PROTEIN"/>
    <property type="match status" value="1"/>
</dbReference>
<keyword evidence="2" id="KW-0539">Nucleus</keyword>
<dbReference type="AlphaFoldDB" id="A0AAV0LRM4"/>
<evidence type="ECO:0000256" key="2">
    <source>
        <dbReference type="ARBA" id="ARBA00023242"/>
    </source>
</evidence>